<accession>A0A8J5HSV7</accession>
<dbReference type="EMBL" id="JACMSC010000003">
    <property type="protein sequence ID" value="KAG6530543.1"/>
    <property type="molecule type" value="Genomic_DNA"/>
</dbReference>
<dbReference type="GO" id="GO:0030246">
    <property type="term" value="F:carbohydrate binding"/>
    <property type="evidence" value="ECO:0007669"/>
    <property type="project" value="UniProtKB-KW"/>
</dbReference>
<dbReference type="SUPFAM" id="SSF51101">
    <property type="entry name" value="Mannose-binding lectins"/>
    <property type="match status" value="1"/>
</dbReference>
<gene>
    <name evidence="3" type="ORF">ZIOFF_012782</name>
</gene>
<evidence type="ECO:0000259" key="2">
    <source>
        <dbReference type="PROSITE" id="PS51752"/>
    </source>
</evidence>
<evidence type="ECO:0000313" key="3">
    <source>
        <dbReference type="EMBL" id="KAG6530543.1"/>
    </source>
</evidence>
<dbReference type="PANTHER" id="PTHR46506">
    <property type="entry name" value="OS05G0143600 PROTEIN"/>
    <property type="match status" value="1"/>
</dbReference>
<proteinExistence type="predicted"/>
<dbReference type="AlphaFoldDB" id="A0A8J5HSV7"/>
<sequence>MVGSVNDLNGETCIAKLGFATNFGNTHGPFGAAGGKEFSVPVVDGRIVGFFGQYDKYLKAIGVYLAPN</sequence>
<keyword evidence="1" id="KW-0430">Lectin</keyword>
<dbReference type="Proteomes" id="UP000734854">
    <property type="component" value="Unassembled WGS sequence"/>
</dbReference>
<reference evidence="3 4" key="1">
    <citation type="submission" date="2020-08" db="EMBL/GenBank/DDBJ databases">
        <title>Plant Genome Project.</title>
        <authorList>
            <person name="Zhang R.-G."/>
        </authorList>
    </citation>
    <scope>NUCLEOTIDE SEQUENCE [LARGE SCALE GENOMIC DNA]</scope>
    <source>
        <tissue evidence="3">Rhizome</tissue>
    </source>
</reference>
<feature type="domain" description="Jacalin-type lectin" evidence="2">
    <location>
        <begin position="1"/>
        <end position="67"/>
    </location>
</feature>
<evidence type="ECO:0000313" key="4">
    <source>
        <dbReference type="Proteomes" id="UP000734854"/>
    </source>
</evidence>
<protein>
    <recommendedName>
        <fullName evidence="2">Jacalin-type lectin domain-containing protein</fullName>
    </recommendedName>
</protein>
<dbReference type="Pfam" id="PF01419">
    <property type="entry name" value="Jacalin"/>
    <property type="match status" value="1"/>
</dbReference>
<organism evidence="3 4">
    <name type="scientific">Zingiber officinale</name>
    <name type="common">Ginger</name>
    <name type="synonym">Amomum zingiber</name>
    <dbReference type="NCBI Taxonomy" id="94328"/>
    <lineage>
        <taxon>Eukaryota</taxon>
        <taxon>Viridiplantae</taxon>
        <taxon>Streptophyta</taxon>
        <taxon>Embryophyta</taxon>
        <taxon>Tracheophyta</taxon>
        <taxon>Spermatophyta</taxon>
        <taxon>Magnoliopsida</taxon>
        <taxon>Liliopsida</taxon>
        <taxon>Zingiberales</taxon>
        <taxon>Zingiberaceae</taxon>
        <taxon>Zingiber</taxon>
    </lineage>
</organism>
<keyword evidence="4" id="KW-1185">Reference proteome</keyword>
<dbReference type="Gene3D" id="2.100.10.30">
    <property type="entry name" value="Jacalin-like lectin domain"/>
    <property type="match status" value="1"/>
</dbReference>
<evidence type="ECO:0000256" key="1">
    <source>
        <dbReference type="ARBA" id="ARBA00022734"/>
    </source>
</evidence>
<name>A0A8J5HSV7_ZINOF</name>
<comment type="caution">
    <text evidence="3">The sequence shown here is derived from an EMBL/GenBank/DDBJ whole genome shotgun (WGS) entry which is preliminary data.</text>
</comment>
<dbReference type="PROSITE" id="PS51752">
    <property type="entry name" value="JACALIN_LECTIN"/>
    <property type="match status" value="1"/>
</dbReference>
<dbReference type="InterPro" id="IPR036404">
    <property type="entry name" value="Jacalin-like_lectin_dom_sf"/>
</dbReference>
<dbReference type="InterPro" id="IPR001229">
    <property type="entry name" value="Jacalin-like_lectin_dom"/>
</dbReference>